<dbReference type="EC" id="2.4.-.-" evidence="2"/>
<dbReference type="PANTHER" id="PTHR22916:SF3">
    <property type="entry name" value="UDP-GLCNAC:BETAGAL BETA-1,3-N-ACETYLGLUCOSAMINYLTRANSFERASE-LIKE PROTEIN 1"/>
    <property type="match status" value="1"/>
</dbReference>
<accession>A0ABW8PGV4</accession>
<gene>
    <name evidence="2" type="ORF">V3467_08120</name>
</gene>
<organism evidence="2 3">
    <name type="scientific">Flavobacterium covae</name>
    <dbReference type="NCBI Taxonomy" id="2906076"/>
    <lineage>
        <taxon>Bacteria</taxon>
        <taxon>Pseudomonadati</taxon>
        <taxon>Bacteroidota</taxon>
        <taxon>Flavobacteriia</taxon>
        <taxon>Flavobacteriales</taxon>
        <taxon>Flavobacteriaceae</taxon>
        <taxon>Flavobacterium</taxon>
    </lineage>
</organism>
<name>A0ABW8PGV4_9FLAO</name>
<sequence length="305" mass="35504">MENAPLVTVICLCYNHAAFVTKALDSVINQSYKNIELLIADDASQDESVAIIKKWIENYPHVFFMVNKNNLGNTKTFNKLLKQAKGKYIIDLAADDVLTSGCIKKQVDTFLNTTYKNLALVYGNLEIIDEKDNHLEYYYSVSSNKKVIKLPPSGYIYISLLAGKEKMCSVSSMIKSEVLKSLGGYDELLAYEDFDIWIRASKNFEFEFIDEILVQKRELKSSMYQYFFKKRNHFTKRLNNSTYKILVKAFKQNTKKEEYLAMLKRVHYEIVLNFRNGHYNLCILLIFLKLKIHLKSFFKTSSLKE</sequence>
<comment type="caution">
    <text evidence="2">The sequence shown here is derived from an EMBL/GenBank/DDBJ whole genome shotgun (WGS) entry which is preliminary data.</text>
</comment>
<evidence type="ECO:0000259" key="1">
    <source>
        <dbReference type="Pfam" id="PF00535"/>
    </source>
</evidence>
<evidence type="ECO:0000313" key="2">
    <source>
        <dbReference type="EMBL" id="MFK7003816.1"/>
    </source>
</evidence>
<dbReference type="InterPro" id="IPR001173">
    <property type="entry name" value="Glyco_trans_2-like"/>
</dbReference>
<reference evidence="2 3" key="1">
    <citation type="submission" date="2024-02" db="EMBL/GenBank/DDBJ databases">
        <title>Comparative Genomic Analysis of Flavobacterium Species Causing Columnaris Disease of Freshwater Fish in Thailand: Insights into Virulence and Resistance Mechanisms.</title>
        <authorList>
            <person name="Nguyen D."/>
            <person name="Chokmangmeepisarn P."/>
            <person name="Khianchaikhan K."/>
            <person name="Morishita M."/>
            <person name="Bunnoy A."/>
            <person name="Rodkhum C."/>
        </authorList>
    </citation>
    <scope>NUCLEOTIDE SEQUENCE [LARGE SCALE GENOMIC DNA]</scope>
    <source>
        <strain evidence="2 3">PCBSB2203</strain>
    </source>
</reference>
<dbReference type="InterPro" id="IPR029044">
    <property type="entry name" value="Nucleotide-diphossugar_trans"/>
</dbReference>
<dbReference type="PANTHER" id="PTHR22916">
    <property type="entry name" value="GLYCOSYLTRANSFERASE"/>
    <property type="match status" value="1"/>
</dbReference>
<evidence type="ECO:0000313" key="3">
    <source>
        <dbReference type="Proteomes" id="UP001621713"/>
    </source>
</evidence>
<dbReference type="Pfam" id="PF00535">
    <property type="entry name" value="Glycos_transf_2"/>
    <property type="match status" value="1"/>
</dbReference>
<dbReference type="RefSeq" id="WP_088466881.1">
    <property type="nucleotide sequence ID" value="NZ_JAZHOJ010000014.1"/>
</dbReference>
<dbReference type="SUPFAM" id="SSF53448">
    <property type="entry name" value="Nucleotide-diphospho-sugar transferases"/>
    <property type="match status" value="1"/>
</dbReference>
<keyword evidence="2" id="KW-0808">Transferase</keyword>
<proteinExistence type="predicted"/>
<dbReference type="Gene3D" id="3.90.550.10">
    <property type="entry name" value="Spore Coat Polysaccharide Biosynthesis Protein SpsA, Chain A"/>
    <property type="match status" value="1"/>
</dbReference>
<dbReference type="EMBL" id="JAZHOJ010000014">
    <property type="protein sequence ID" value="MFK7003816.1"/>
    <property type="molecule type" value="Genomic_DNA"/>
</dbReference>
<dbReference type="Proteomes" id="UP001621713">
    <property type="component" value="Unassembled WGS sequence"/>
</dbReference>
<keyword evidence="2" id="KW-0328">Glycosyltransferase</keyword>
<dbReference type="GO" id="GO:0016757">
    <property type="term" value="F:glycosyltransferase activity"/>
    <property type="evidence" value="ECO:0007669"/>
    <property type="project" value="UniProtKB-KW"/>
</dbReference>
<keyword evidence="3" id="KW-1185">Reference proteome</keyword>
<protein>
    <submittedName>
        <fullName evidence="2">Glycosyltransferase</fullName>
        <ecNumber evidence="2">2.4.-.-</ecNumber>
    </submittedName>
</protein>
<feature type="domain" description="Glycosyltransferase 2-like" evidence="1">
    <location>
        <begin position="8"/>
        <end position="116"/>
    </location>
</feature>